<feature type="compositionally biased region" description="Basic residues" evidence="1">
    <location>
        <begin position="139"/>
        <end position="153"/>
    </location>
</feature>
<accession>A0A9N9F2B9</accession>
<evidence type="ECO:0000256" key="1">
    <source>
        <dbReference type="SAM" id="MobiDB-lite"/>
    </source>
</evidence>
<protein>
    <submittedName>
        <fullName evidence="2">15406_t:CDS:1</fullName>
    </submittedName>
</protein>
<evidence type="ECO:0000313" key="2">
    <source>
        <dbReference type="EMBL" id="CAG8505045.1"/>
    </source>
</evidence>
<dbReference type="AlphaFoldDB" id="A0A9N9F2B9"/>
<proteinExistence type="predicted"/>
<sequence>MFKVHKYFKHKYSDWNIVGFLNNCDLEPFQRKIDAYIKSLEKINMEKGGRQRKARLLFGRYRKAHFSPSHKTSIRAQVTFSVTCRSRLLADLTLDSLELGDRFGYLVLNWIKIEGSINGIINSGNVGTINEQQDSPLRRSPRIKKVSCNKKPNRANNASERTHEEISDENSEEYNDDEIDEDNDDEID</sequence>
<dbReference type="Proteomes" id="UP000789405">
    <property type="component" value="Unassembled WGS sequence"/>
</dbReference>
<dbReference type="EMBL" id="CAJVPY010001053">
    <property type="protein sequence ID" value="CAG8505045.1"/>
    <property type="molecule type" value="Genomic_DNA"/>
</dbReference>
<keyword evidence="3" id="KW-1185">Reference proteome</keyword>
<evidence type="ECO:0000313" key="3">
    <source>
        <dbReference type="Proteomes" id="UP000789405"/>
    </source>
</evidence>
<dbReference type="OrthoDB" id="2449136at2759"/>
<feature type="region of interest" description="Disordered" evidence="1">
    <location>
        <begin position="124"/>
        <end position="188"/>
    </location>
</feature>
<gene>
    <name evidence="2" type="ORF">DERYTH_LOCUS3097</name>
</gene>
<name>A0A9N9F2B9_9GLOM</name>
<reference evidence="2" key="1">
    <citation type="submission" date="2021-06" db="EMBL/GenBank/DDBJ databases">
        <authorList>
            <person name="Kallberg Y."/>
            <person name="Tangrot J."/>
            <person name="Rosling A."/>
        </authorList>
    </citation>
    <scope>NUCLEOTIDE SEQUENCE</scope>
    <source>
        <strain evidence="2">MA453B</strain>
    </source>
</reference>
<feature type="compositionally biased region" description="Acidic residues" evidence="1">
    <location>
        <begin position="166"/>
        <end position="188"/>
    </location>
</feature>
<comment type="caution">
    <text evidence="2">The sequence shown here is derived from an EMBL/GenBank/DDBJ whole genome shotgun (WGS) entry which is preliminary data.</text>
</comment>
<organism evidence="2 3">
    <name type="scientific">Dentiscutata erythropus</name>
    <dbReference type="NCBI Taxonomy" id="1348616"/>
    <lineage>
        <taxon>Eukaryota</taxon>
        <taxon>Fungi</taxon>
        <taxon>Fungi incertae sedis</taxon>
        <taxon>Mucoromycota</taxon>
        <taxon>Glomeromycotina</taxon>
        <taxon>Glomeromycetes</taxon>
        <taxon>Diversisporales</taxon>
        <taxon>Gigasporaceae</taxon>
        <taxon>Dentiscutata</taxon>
    </lineage>
</organism>